<reference evidence="1 2" key="1">
    <citation type="submission" date="2020-07" db="EMBL/GenBank/DDBJ databases">
        <title>Diversity of carbapenemase encoding genes among Pseudomonas putida group clinical isolates in a tertiary Brazilian hospital.</title>
        <authorList>
            <person name="Alberto-Lei F."/>
            <person name="Nodari C.S."/>
            <person name="Streling A.P."/>
            <person name="Paulino J.T."/>
            <person name="Bessa-Neto F.O."/>
            <person name="Cayo R."/>
            <person name="Gales A.C."/>
        </authorList>
    </citation>
    <scope>NUCLEOTIDE SEQUENCE [LARGE SCALE GENOMIC DNA]</scope>
    <source>
        <strain evidence="1 2">12815</strain>
    </source>
</reference>
<dbReference type="RefSeq" id="WP_182388693.1">
    <property type="nucleotide sequence ID" value="NZ_JACGCX010000001.1"/>
</dbReference>
<dbReference type="Proteomes" id="UP000545074">
    <property type="component" value="Unassembled WGS sequence"/>
</dbReference>
<dbReference type="SUPFAM" id="SSF46785">
    <property type="entry name" value="Winged helix' DNA-binding domain"/>
    <property type="match status" value="1"/>
</dbReference>
<organism evidence="1 2">
    <name type="scientific">Pseudomonas juntendi</name>
    <dbReference type="NCBI Taxonomy" id="2666183"/>
    <lineage>
        <taxon>Bacteria</taxon>
        <taxon>Pseudomonadati</taxon>
        <taxon>Pseudomonadota</taxon>
        <taxon>Gammaproteobacteria</taxon>
        <taxon>Pseudomonadales</taxon>
        <taxon>Pseudomonadaceae</taxon>
        <taxon>Pseudomonas</taxon>
    </lineage>
</organism>
<evidence type="ECO:0000313" key="2">
    <source>
        <dbReference type="Proteomes" id="UP000545074"/>
    </source>
</evidence>
<comment type="caution">
    <text evidence="1">The sequence shown here is derived from an EMBL/GenBank/DDBJ whole genome shotgun (WGS) entry which is preliminary data.</text>
</comment>
<protein>
    <submittedName>
        <fullName evidence="1">Uncharacterized protein</fullName>
    </submittedName>
</protein>
<proteinExistence type="predicted"/>
<dbReference type="AlphaFoldDB" id="A0A7W2KBU1"/>
<sequence length="197" mass="22041">MKKKGRKPIEVERIKGKSNRQRIWEEICKTPDAFTGYKISRKSGVHDTTVRSYIQGLLKAGYVKIVDWPDAFSDQTLCLAKYTGIEAPTVTKSGSEHVVGLRNEAMWRSLRIMGRATARGLAESCSINFQVSLWTARTYLRHLAKAGYVELISTGNGDRSAYYQLLPLKYTGPRPPAIKRGGVVYDANLGKVVYPVD</sequence>
<evidence type="ECO:0000313" key="1">
    <source>
        <dbReference type="EMBL" id="MBA6095629.1"/>
    </source>
</evidence>
<accession>A0A7W2KBU1</accession>
<name>A0A7W2KBU1_9PSED</name>
<dbReference type="InterPro" id="IPR036390">
    <property type="entry name" value="WH_DNA-bd_sf"/>
</dbReference>
<dbReference type="EMBL" id="JACGCX010000001">
    <property type="protein sequence ID" value="MBA6095629.1"/>
    <property type="molecule type" value="Genomic_DNA"/>
</dbReference>
<gene>
    <name evidence="1" type="ORF">H4C80_00505</name>
</gene>